<evidence type="ECO:0000313" key="2">
    <source>
        <dbReference type="EMBL" id="KKQ68107.1"/>
    </source>
</evidence>
<organism evidence="2 3">
    <name type="scientific">Candidatus Shapirobacteria bacterium GW2011_GWE2_38_30</name>
    <dbReference type="NCBI Taxonomy" id="1618490"/>
    <lineage>
        <taxon>Bacteria</taxon>
        <taxon>Candidatus Shapironibacteriota</taxon>
    </lineage>
</organism>
<evidence type="ECO:0000256" key="1">
    <source>
        <dbReference type="SAM" id="Phobius"/>
    </source>
</evidence>
<proteinExistence type="predicted"/>
<keyword evidence="1" id="KW-1133">Transmembrane helix</keyword>
<reference evidence="2 3" key="1">
    <citation type="journal article" date="2015" name="Nature">
        <title>rRNA introns, odd ribosomes, and small enigmatic genomes across a large radiation of phyla.</title>
        <authorList>
            <person name="Brown C.T."/>
            <person name="Hug L.A."/>
            <person name="Thomas B.C."/>
            <person name="Sharon I."/>
            <person name="Castelle C.J."/>
            <person name="Singh A."/>
            <person name="Wilkins M.J."/>
            <person name="Williams K.H."/>
            <person name="Banfield J.F."/>
        </authorList>
    </citation>
    <scope>NUCLEOTIDE SEQUENCE [LARGE SCALE GENOMIC DNA]</scope>
</reference>
<feature type="transmembrane region" description="Helical" evidence="1">
    <location>
        <begin position="12"/>
        <end position="32"/>
    </location>
</feature>
<keyword evidence="1" id="KW-0812">Transmembrane</keyword>
<name>A0A0G0JMX1_9BACT</name>
<accession>A0A0G0JMX1</accession>
<evidence type="ECO:0000313" key="3">
    <source>
        <dbReference type="Proteomes" id="UP000034406"/>
    </source>
</evidence>
<sequence length="96" mass="10992">MVRKPPHFNELSFPYLSFFILAMAFVILLFSFTPYIQKSVFINIAIPTPNHSLYVCPNSPWVDCMPSPDSPPKPQCHSDYLQWARQNCPDFQGAAL</sequence>
<keyword evidence="1" id="KW-0472">Membrane</keyword>
<dbReference type="EMBL" id="LBUT01000027">
    <property type="protein sequence ID" value="KKQ68107.1"/>
    <property type="molecule type" value="Genomic_DNA"/>
</dbReference>
<dbReference type="AlphaFoldDB" id="A0A0G0JMX1"/>
<gene>
    <name evidence="2" type="ORF">US90_C0027G0002</name>
</gene>
<protein>
    <submittedName>
        <fullName evidence="2">Uncharacterized protein</fullName>
    </submittedName>
</protein>
<comment type="caution">
    <text evidence="2">The sequence shown here is derived from an EMBL/GenBank/DDBJ whole genome shotgun (WGS) entry which is preliminary data.</text>
</comment>
<dbReference type="Proteomes" id="UP000034406">
    <property type="component" value="Unassembled WGS sequence"/>
</dbReference>